<comment type="caution">
    <text evidence="2">The sequence shown here is derived from an EMBL/GenBank/DDBJ whole genome shotgun (WGS) entry which is preliminary data.</text>
</comment>
<keyword evidence="1" id="KW-0732">Signal</keyword>
<dbReference type="EMBL" id="BSYO01000036">
    <property type="protein sequence ID" value="GMH29457.1"/>
    <property type="molecule type" value="Genomic_DNA"/>
</dbReference>
<dbReference type="AlphaFoldDB" id="A0AAD3Y4P0"/>
<sequence>MVMLLLALSRFLLGVEWAVQWSCWSFPGVTSVISGFCLVAVNCCICCLCAFTKQLICSLFGPQCDLLLLLIDSNQGNANQMHFLLHSSAAAITVVGLFVSGRSCSACPITIADNAVYLTLCSTSMLWFSLPKLVSLKVSARLMWLVPNLAFNMWVHARSGGGLLVGLQSRALSG</sequence>
<protein>
    <submittedName>
        <fullName evidence="2">Uncharacterized protein</fullName>
    </submittedName>
</protein>
<gene>
    <name evidence="2" type="ORF">Nepgr_031300</name>
</gene>
<organism evidence="2 3">
    <name type="scientific">Nepenthes gracilis</name>
    <name type="common">Slender pitcher plant</name>
    <dbReference type="NCBI Taxonomy" id="150966"/>
    <lineage>
        <taxon>Eukaryota</taxon>
        <taxon>Viridiplantae</taxon>
        <taxon>Streptophyta</taxon>
        <taxon>Embryophyta</taxon>
        <taxon>Tracheophyta</taxon>
        <taxon>Spermatophyta</taxon>
        <taxon>Magnoliopsida</taxon>
        <taxon>eudicotyledons</taxon>
        <taxon>Gunneridae</taxon>
        <taxon>Pentapetalae</taxon>
        <taxon>Caryophyllales</taxon>
        <taxon>Nepenthaceae</taxon>
        <taxon>Nepenthes</taxon>
    </lineage>
</organism>
<evidence type="ECO:0000313" key="2">
    <source>
        <dbReference type="EMBL" id="GMH29457.1"/>
    </source>
</evidence>
<evidence type="ECO:0000256" key="1">
    <source>
        <dbReference type="SAM" id="SignalP"/>
    </source>
</evidence>
<proteinExistence type="predicted"/>
<feature type="chain" id="PRO_5041899944" evidence="1">
    <location>
        <begin position="19"/>
        <end position="174"/>
    </location>
</feature>
<keyword evidence="3" id="KW-1185">Reference proteome</keyword>
<name>A0AAD3Y4P0_NEPGR</name>
<reference evidence="2" key="1">
    <citation type="submission" date="2023-05" db="EMBL/GenBank/DDBJ databases">
        <title>Nepenthes gracilis genome sequencing.</title>
        <authorList>
            <person name="Fukushima K."/>
        </authorList>
    </citation>
    <scope>NUCLEOTIDE SEQUENCE</scope>
    <source>
        <strain evidence="2">SING2019-196</strain>
    </source>
</reference>
<accession>A0AAD3Y4P0</accession>
<feature type="signal peptide" evidence="1">
    <location>
        <begin position="1"/>
        <end position="18"/>
    </location>
</feature>
<dbReference type="Proteomes" id="UP001279734">
    <property type="component" value="Unassembled WGS sequence"/>
</dbReference>
<evidence type="ECO:0000313" key="3">
    <source>
        <dbReference type="Proteomes" id="UP001279734"/>
    </source>
</evidence>